<dbReference type="AlphaFoldDB" id="A0AAJ5VYP5"/>
<protein>
    <submittedName>
        <fullName evidence="2">Uncharacterized protein</fullName>
    </submittedName>
</protein>
<feature type="signal peptide" evidence="1">
    <location>
        <begin position="1"/>
        <end position="20"/>
    </location>
</feature>
<dbReference type="Proteomes" id="UP001217476">
    <property type="component" value="Chromosome"/>
</dbReference>
<evidence type="ECO:0000313" key="3">
    <source>
        <dbReference type="Proteomes" id="UP001217476"/>
    </source>
</evidence>
<organism evidence="2 3">
    <name type="scientific">Candidatus Devosia phytovorans</name>
    <dbReference type="NCBI Taxonomy" id="3121372"/>
    <lineage>
        <taxon>Bacteria</taxon>
        <taxon>Pseudomonadati</taxon>
        <taxon>Pseudomonadota</taxon>
        <taxon>Alphaproteobacteria</taxon>
        <taxon>Hyphomicrobiales</taxon>
        <taxon>Devosiaceae</taxon>
        <taxon>Devosia</taxon>
    </lineage>
</organism>
<dbReference type="EMBL" id="CP119312">
    <property type="protein sequence ID" value="WEK05958.1"/>
    <property type="molecule type" value="Genomic_DNA"/>
</dbReference>
<evidence type="ECO:0000313" key="2">
    <source>
        <dbReference type="EMBL" id="WEK05958.1"/>
    </source>
</evidence>
<feature type="chain" id="PRO_5042585818" evidence="1">
    <location>
        <begin position="21"/>
        <end position="102"/>
    </location>
</feature>
<proteinExistence type="predicted"/>
<accession>A0AAJ5VYP5</accession>
<reference evidence="2" key="1">
    <citation type="submission" date="2023-03" db="EMBL/GenBank/DDBJ databases">
        <title>Andean soil-derived lignocellulolytic bacterial consortium as a source of novel taxa and putative plastic-active enzymes.</title>
        <authorList>
            <person name="Diaz-Garcia L."/>
            <person name="Chuvochina M."/>
            <person name="Feuerriegel G."/>
            <person name="Bunk B."/>
            <person name="Sproer C."/>
            <person name="Streit W.R."/>
            <person name="Rodriguez L.M."/>
            <person name="Overmann J."/>
            <person name="Jimenez D.J."/>
        </authorList>
    </citation>
    <scope>NUCLEOTIDE SEQUENCE</scope>
    <source>
        <strain evidence="2">MAG 4196</strain>
    </source>
</reference>
<sequence length="102" mass="10417">MTKYMAAVAIVLLGALPAFAASGDAWAEFVAKVEESCVAAAEGTFENPQAIVDPFGSENYGLAIVTGTGASGRVAAIICVFDKQTETVQIGGELDVSVTSND</sequence>
<name>A0AAJ5VYP5_9HYPH</name>
<gene>
    <name evidence="2" type="ORF">P0Y65_06805</name>
</gene>
<keyword evidence="1" id="KW-0732">Signal</keyword>
<evidence type="ECO:0000256" key="1">
    <source>
        <dbReference type="SAM" id="SignalP"/>
    </source>
</evidence>